<evidence type="ECO:0000259" key="15">
    <source>
        <dbReference type="Pfam" id="PF01207"/>
    </source>
</evidence>
<evidence type="ECO:0000256" key="3">
    <source>
        <dbReference type="ARBA" id="ARBA00022555"/>
    </source>
</evidence>
<comment type="caution">
    <text evidence="16">The sequence shown here is derived from an EMBL/GenBank/DDBJ whole genome shotgun (WGS) entry which is preliminary data.</text>
</comment>
<dbReference type="PROSITE" id="PS01136">
    <property type="entry name" value="UPF0034"/>
    <property type="match status" value="1"/>
</dbReference>
<dbReference type="Gene3D" id="1.10.1200.80">
    <property type="entry name" value="Putative flavin oxidoreducatase, domain 2"/>
    <property type="match status" value="1"/>
</dbReference>
<dbReference type="Proteomes" id="UP000473885">
    <property type="component" value="Unassembled WGS sequence"/>
</dbReference>
<dbReference type="Gene3D" id="3.20.20.70">
    <property type="entry name" value="Aldolase class I"/>
    <property type="match status" value="1"/>
</dbReference>
<dbReference type="InterPro" id="IPR001269">
    <property type="entry name" value="DUS_fam"/>
</dbReference>
<proteinExistence type="inferred from homology"/>
<feature type="domain" description="DUS-like FMN-binding" evidence="15">
    <location>
        <begin position="14"/>
        <end position="310"/>
    </location>
</feature>
<keyword evidence="6 12" id="KW-0819">tRNA processing</keyword>
<sequence>MRINNLIFHNNVFLAPMAGFTDIAFREICKEKGCELVYTEMVSAKALYYKSENTKKLCKISKKETPVALQLFGHEPDIMAKAVQYFNDNKDIYIIDVNMGCPAPKIVKNGDGSALMKNPKLAFEIVKEMKKISKKPITVKFRKGFDKNNINAVEFAKVLESAGVDAITIHGRTRDQMYNGVADWDIIREIKEAVNIPVIGNGDVFSVEDALKLVNETKCDAVMIGRGAQGNPWIFSQINDKINGREVVYPTEADRIDTCIDHYKRALDYLGEPKAVREMRKHTALYIKGLKNCAEIKNQINTEKESFKVLKILEDYRNFLEGIKNTY</sequence>
<dbReference type="FunFam" id="3.20.20.70:FF:000167">
    <property type="entry name" value="tRNA-dihydrouridine synthase"/>
    <property type="match status" value="1"/>
</dbReference>
<evidence type="ECO:0000256" key="10">
    <source>
        <dbReference type="ARBA" id="ARBA00048205"/>
    </source>
</evidence>
<evidence type="ECO:0000256" key="4">
    <source>
        <dbReference type="ARBA" id="ARBA00022630"/>
    </source>
</evidence>
<dbReference type="InterPro" id="IPR035587">
    <property type="entry name" value="DUS-like_FMN-bd"/>
</dbReference>
<dbReference type="AlphaFoldDB" id="A0A6M0RCP6"/>
<dbReference type="PANTHER" id="PTHR45846">
    <property type="entry name" value="TRNA-DIHYDROURIDINE(47) SYNTHASE [NAD(P)(+)]-LIKE"/>
    <property type="match status" value="1"/>
</dbReference>
<dbReference type="InterPro" id="IPR018517">
    <property type="entry name" value="tRNA_hU_synthase_CS"/>
</dbReference>
<keyword evidence="9 12" id="KW-0560">Oxidoreductase</keyword>
<feature type="binding site" evidence="14">
    <location>
        <position position="170"/>
    </location>
    <ligand>
        <name>FMN</name>
        <dbReference type="ChEBI" id="CHEBI:58210"/>
    </ligand>
</feature>
<evidence type="ECO:0000256" key="12">
    <source>
        <dbReference type="PIRNR" id="PIRNR006621"/>
    </source>
</evidence>
<dbReference type="SUPFAM" id="SSF51395">
    <property type="entry name" value="FMN-linked oxidoreductases"/>
    <property type="match status" value="1"/>
</dbReference>
<keyword evidence="7" id="KW-0521">NADP</keyword>
<dbReference type="RefSeq" id="WP_163250004.1">
    <property type="nucleotide sequence ID" value="NZ_SXDP01000019.1"/>
</dbReference>
<dbReference type="GO" id="GO:0017150">
    <property type="term" value="F:tRNA dihydrouridine synthase activity"/>
    <property type="evidence" value="ECO:0007669"/>
    <property type="project" value="InterPro"/>
</dbReference>
<keyword evidence="4 12" id="KW-0285">Flavoprotein</keyword>
<feature type="binding site" evidence="14">
    <location>
        <begin position="225"/>
        <end position="226"/>
    </location>
    <ligand>
        <name>FMN</name>
        <dbReference type="ChEBI" id="CHEBI:58210"/>
    </ligand>
</feature>
<evidence type="ECO:0000256" key="11">
    <source>
        <dbReference type="ARBA" id="ARBA00048802"/>
    </source>
</evidence>
<comment type="catalytic activity">
    <reaction evidence="10">
        <text>a 5,6-dihydrouridine in tRNA + NADP(+) = a uridine in tRNA + NADPH + H(+)</text>
        <dbReference type="Rhea" id="RHEA:23624"/>
        <dbReference type="Rhea" id="RHEA-COMP:13339"/>
        <dbReference type="Rhea" id="RHEA-COMP:13887"/>
        <dbReference type="ChEBI" id="CHEBI:15378"/>
        <dbReference type="ChEBI" id="CHEBI:57783"/>
        <dbReference type="ChEBI" id="CHEBI:58349"/>
        <dbReference type="ChEBI" id="CHEBI:65315"/>
        <dbReference type="ChEBI" id="CHEBI:74443"/>
    </reaction>
</comment>
<dbReference type="InterPro" id="IPR013785">
    <property type="entry name" value="Aldolase_TIM"/>
</dbReference>
<reference evidence="16 17" key="1">
    <citation type="submission" date="2019-04" db="EMBL/GenBank/DDBJ databases">
        <title>Genome sequencing of Clostridium botulinum Groups I-IV and Clostridium butyricum.</title>
        <authorList>
            <person name="Brunt J."/>
            <person name="Van Vliet A.H.M."/>
            <person name="Stringer S.C."/>
            <person name="Carter A.T."/>
            <person name="Peck M.W."/>
        </authorList>
    </citation>
    <scope>NUCLEOTIDE SEQUENCE [LARGE SCALE GENOMIC DNA]</scope>
    <source>
        <strain evidence="16 17">IFR 18/094</strain>
    </source>
</reference>
<evidence type="ECO:0000256" key="7">
    <source>
        <dbReference type="ARBA" id="ARBA00022857"/>
    </source>
</evidence>
<evidence type="ECO:0000256" key="14">
    <source>
        <dbReference type="PIRSR" id="PIRSR006621-2"/>
    </source>
</evidence>
<evidence type="ECO:0000313" key="16">
    <source>
        <dbReference type="EMBL" id="NEZ48004.1"/>
    </source>
</evidence>
<comment type="similarity">
    <text evidence="12">Belongs to the dus family.</text>
</comment>
<organism evidence="16 17">
    <name type="scientific">Clostridium niameyense</name>
    <dbReference type="NCBI Taxonomy" id="1622073"/>
    <lineage>
        <taxon>Bacteria</taxon>
        <taxon>Bacillati</taxon>
        <taxon>Bacillota</taxon>
        <taxon>Clostridia</taxon>
        <taxon>Eubacteriales</taxon>
        <taxon>Clostridiaceae</taxon>
        <taxon>Clostridium</taxon>
    </lineage>
</organism>
<accession>A0A6M0RCP6</accession>
<evidence type="ECO:0000256" key="2">
    <source>
        <dbReference type="ARBA" id="ARBA00002790"/>
    </source>
</evidence>
<protein>
    <recommendedName>
        <fullName evidence="12">tRNA-dihydrouridine synthase</fullName>
        <ecNumber evidence="12">1.3.1.-</ecNumber>
    </recommendedName>
</protein>
<dbReference type="NCBIfam" id="TIGR00737">
    <property type="entry name" value="nifR3_yhdG"/>
    <property type="match status" value="1"/>
</dbReference>
<dbReference type="GO" id="GO:0000049">
    <property type="term" value="F:tRNA binding"/>
    <property type="evidence" value="ECO:0007669"/>
    <property type="project" value="UniProtKB-KW"/>
</dbReference>
<feature type="binding site" evidence="14">
    <location>
        <position position="70"/>
    </location>
    <ligand>
        <name>FMN</name>
        <dbReference type="ChEBI" id="CHEBI:58210"/>
    </ligand>
</feature>
<dbReference type="Pfam" id="PF01207">
    <property type="entry name" value="Dus"/>
    <property type="match status" value="1"/>
</dbReference>
<dbReference type="CDD" id="cd02801">
    <property type="entry name" value="DUS_like_FMN"/>
    <property type="match status" value="1"/>
</dbReference>
<evidence type="ECO:0000256" key="6">
    <source>
        <dbReference type="ARBA" id="ARBA00022694"/>
    </source>
</evidence>
<dbReference type="GO" id="GO:0050660">
    <property type="term" value="F:flavin adenine dinucleotide binding"/>
    <property type="evidence" value="ECO:0007669"/>
    <property type="project" value="InterPro"/>
</dbReference>
<dbReference type="EMBL" id="SXDP01000019">
    <property type="protein sequence ID" value="NEZ48004.1"/>
    <property type="molecule type" value="Genomic_DNA"/>
</dbReference>
<comment type="function">
    <text evidence="2 12">Catalyzes the synthesis of 5,6-dihydrouridine (D), a modified base found in the D-loop of most tRNAs, via the reduction of the C5-C6 double bond in target uridines.</text>
</comment>
<feature type="active site" description="Proton donor" evidence="13">
    <location>
        <position position="101"/>
    </location>
</feature>
<comment type="cofactor">
    <cofactor evidence="1 12 14">
        <name>FMN</name>
        <dbReference type="ChEBI" id="CHEBI:58210"/>
    </cofactor>
</comment>
<gene>
    <name evidence="16" type="primary">dusB</name>
    <name evidence="16" type="ORF">FDF74_12545</name>
</gene>
<evidence type="ECO:0000256" key="9">
    <source>
        <dbReference type="ARBA" id="ARBA00023002"/>
    </source>
</evidence>
<dbReference type="InterPro" id="IPR024036">
    <property type="entry name" value="tRNA-dHydroUridine_Synthase_C"/>
</dbReference>
<keyword evidence="14" id="KW-0547">Nucleotide-binding</keyword>
<evidence type="ECO:0000256" key="5">
    <source>
        <dbReference type="ARBA" id="ARBA00022643"/>
    </source>
</evidence>
<keyword evidence="17" id="KW-1185">Reference proteome</keyword>
<feature type="binding site" evidence="14">
    <location>
        <position position="140"/>
    </location>
    <ligand>
        <name>FMN</name>
        <dbReference type="ChEBI" id="CHEBI:58210"/>
    </ligand>
</feature>
<keyword evidence="3" id="KW-0820">tRNA-binding</keyword>
<dbReference type="EC" id="1.3.1.-" evidence="12"/>
<dbReference type="PIRSF" id="PIRSF006621">
    <property type="entry name" value="Dus"/>
    <property type="match status" value="1"/>
</dbReference>
<comment type="catalytic activity">
    <reaction evidence="11">
        <text>a 5,6-dihydrouridine in tRNA + NAD(+) = a uridine in tRNA + NADH + H(+)</text>
        <dbReference type="Rhea" id="RHEA:54452"/>
        <dbReference type="Rhea" id="RHEA-COMP:13339"/>
        <dbReference type="Rhea" id="RHEA-COMP:13887"/>
        <dbReference type="ChEBI" id="CHEBI:15378"/>
        <dbReference type="ChEBI" id="CHEBI:57540"/>
        <dbReference type="ChEBI" id="CHEBI:57945"/>
        <dbReference type="ChEBI" id="CHEBI:65315"/>
        <dbReference type="ChEBI" id="CHEBI:74443"/>
    </reaction>
</comment>
<keyword evidence="8" id="KW-0694">RNA-binding</keyword>
<name>A0A6M0RCP6_9CLOT</name>
<dbReference type="PANTHER" id="PTHR45846:SF1">
    <property type="entry name" value="TRNA-DIHYDROURIDINE(47) SYNTHASE [NAD(P)(+)]-LIKE"/>
    <property type="match status" value="1"/>
</dbReference>
<evidence type="ECO:0000256" key="13">
    <source>
        <dbReference type="PIRSR" id="PIRSR006621-1"/>
    </source>
</evidence>
<dbReference type="InterPro" id="IPR004652">
    <property type="entry name" value="DusB-like"/>
</dbReference>
<feature type="binding site" evidence="14">
    <location>
        <begin position="16"/>
        <end position="18"/>
    </location>
    <ligand>
        <name>FMN</name>
        <dbReference type="ChEBI" id="CHEBI:58210"/>
    </ligand>
</feature>
<evidence type="ECO:0000256" key="8">
    <source>
        <dbReference type="ARBA" id="ARBA00022884"/>
    </source>
</evidence>
<keyword evidence="5 12" id="KW-0288">FMN</keyword>
<evidence type="ECO:0000313" key="17">
    <source>
        <dbReference type="Proteomes" id="UP000473885"/>
    </source>
</evidence>
<evidence type="ECO:0000256" key="1">
    <source>
        <dbReference type="ARBA" id="ARBA00001917"/>
    </source>
</evidence>